<dbReference type="EMBL" id="JATAAI010000012">
    <property type="protein sequence ID" value="KAK1741830.1"/>
    <property type="molecule type" value="Genomic_DNA"/>
</dbReference>
<feature type="region of interest" description="Disordered" evidence="2">
    <location>
        <begin position="65"/>
        <end position="91"/>
    </location>
</feature>
<dbReference type="Gene3D" id="3.40.30.10">
    <property type="entry name" value="Glutaredoxin"/>
    <property type="match status" value="1"/>
</dbReference>
<dbReference type="CDD" id="cd02947">
    <property type="entry name" value="TRX_family"/>
    <property type="match status" value="1"/>
</dbReference>
<comment type="similarity">
    <text evidence="1">Belongs to the thioredoxin family.</text>
</comment>
<gene>
    <name evidence="4" type="ORF">QTG54_007403</name>
</gene>
<dbReference type="InterPro" id="IPR013766">
    <property type="entry name" value="Thioredoxin_domain"/>
</dbReference>
<dbReference type="PANTHER" id="PTHR43601">
    <property type="entry name" value="THIOREDOXIN, MITOCHONDRIAL"/>
    <property type="match status" value="1"/>
</dbReference>
<feature type="domain" description="Thioredoxin" evidence="3">
    <location>
        <begin position="76"/>
        <end position="218"/>
    </location>
</feature>
<evidence type="ECO:0000259" key="3">
    <source>
        <dbReference type="PROSITE" id="PS51352"/>
    </source>
</evidence>
<dbReference type="PANTHER" id="PTHR43601:SF32">
    <property type="entry name" value="THIOREDOXIN-LIKE 2-2, CHLOROPLASTIC"/>
    <property type="match status" value="1"/>
</dbReference>
<protein>
    <submittedName>
        <fullName evidence="4">Thioredoxin family protein</fullName>
    </submittedName>
</protein>
<name>A0AAD8YB47_9STRA</name>
<dbReference type="GO" id="GO:0045454">
    <property type="term" value="P:cell redox homeostasis"/>
    <property type="evidence" value="ECO:0007669"/>
    <property type="project" value="TreeGrafter"/>
</dbReference>
<dbReference type="Pfam" id="PF00085">
    <property type="entry name" value="Thioredoxin"/>
    <property type="match status" value="1"/>
</dbReference>
<comment type="caution">
    <text evidence="4">The sequence shown here is derived from an EMBL/GenBank/DDBJ whole genome shotgun (WGS) entry which is preliminary data.</text>
</comment>
<feature type="compositionally biased region" description="Basic and acidic residues" evidence="2">
    <location>
        <begin position="65"/>
        <end position="75"/>
    </location>
</feature>
<reference evidence="4" key="1">
    <citation type="submission" date="2023-06" db="EMBL/GenBank/DDBJ databases">
        <title>Survivors Of The Sea: Transcriptome response of Skeletonema marinoi to long-term dormancy.</title>
        <authorList>
            <person name="Pinder M.I.M."/>
            <person name="Kourtchenko O."/>
            <person name="Robertson E.K."/>
            <person name="Larsson T."/>
            <person name="Maumus F."/>
            <person name="Osuna-Cruz C.M."/>
            <person name="Vancaester E."/>
            <person name="Stenow R."/>
            <person name="Vandepoele K."/>
            <person name="Ploug H."/>
            <person name="Bruchert V."/>
            <person name="Godhe A."/>
            <person name="Topel M."/>
        </authorList>
    </citation>
    <scope>NUCLEOTIDE SEQUENCE</scope>
    <source>
        <strain evidence="4">R05AC</strain>
    </source>
</reference>
<evidence type="ECO:0000313" key="4">
    <source>
        <dbReference type="EMBL" id="KAK1741830.1"/>
    </source>
</evidence>
<accession>A0AAD8YB47</accession>
<dbReference type="PROSITE" id="PS51352">
    <property type="entry name" value="THIOREDOXIN_2"/>
    <property type="match status" value="1"/>
</dbReference>
<evidence type="ECO:0000313" key="5">
    <source>
        <dbReference type="Proteomes" id="UP001224775"/>
    </source>
</evidence>
<evidence type="ECO:0000256" key="2">
    <source>
        <dbReference type="SAM" id="MobiDB-lite"/>
    </source>
</evidence>
<proteinExistence type="inferred from homology"/>
<sequence>MAGLVSASLNQRSILVGILVIVCNNVFTAAAWTTTAPTSIQRSHKNYPHSSHRIRLSTTQLSYRDDEHDTLESKKKSSPPPAKDFQSRMKRMAMRRRETGKSWRPPNVQTATSLEDFANVIQEGRTKNQLVVVRFYANWCKKCQALRPSFDKVASSKPQVIFVDVPVTNTNVELHQGLGVKSVPFAHIYCPEKGLVVEEKISRRRFSEFEELVEQHSS</sequence>
<keyword evidence="5" id="KW-1185">Reference proteome</keyword>
<organism evidence="4 5">
    <name type="scientific">Skeletonema marinoi</name>
    <dbReference type="NCBI Taxonomy" id="267567"/>
    <lineage>
        <taxon>Eukaryota</taxon>
        <taxon>Sar</taxon>
        <taxon>Stramenopiles</taxon>
        <taxon>Ochrophyta</taxon>
        <taxon>Bacillariophyta</taxon>
        <taxon>Coscinodiscophyceae</taxon>
        <taxon>Thalassiosirophycidae</taxon>
        <taxon>Thalassiosirales</taxon>
        <taxon>Skeletonemataceae</taxon>
        <taxon>Skeletonema</taxon>
        <taxon>Skeletonema marinoi-dohrnii complex</taxon>
    </lineage>
</organism>
<dbReference type="Proteomes" id="UP001224775">
    <property type="component" value="Unassembled WGS sequence"/>
</dbReference>
<dbReference type="InterPro" id="IPR036249">
    <property type="entry name" value="Thioredoxin-like_sf"/>
</dbReference>
<evidence type="ECO:0000256" key="1">
    <source>
        <dbReference type="ARBA" id="ARBA00008987"/>
    </source>
</evidence>
<dbReference type="AlphaFoldDB" id="A0AAD8YB47"/>
<dbReference type="SUPFAM" id="SSF52833">
    <property type="entry name" value="Thioredoxin-like"/>
    <property type="match status" value="1"/>
</dbReference>